<name>A0ABS4J4A4_9BACL</name>
<protein>
    <submittedName>
        <fullName evidence="1">Uncharacterized protein</fullName>
    </submittedName>
</protein>
<dbReference type="Proteomes" id="UP001519287">
    <property type="component" value="Unassembled WGS sequence"/>
</dbReference>
<reference evidence="1 2" key="1">
    <citation type="submission" date="2021-03" db="EMBL/GenBank/DDBJ databases">
        <title>Genomic Encyclopedia of Type Strains, Phase IV (KMG-IV): sequencing the most valuable type-strain genomes for metagenomic binning, comparative biology and taxonomic classification.</title>
        <authorList>
            <person name="Goeker M."/>
        </authorList>
    </citation>
    <scope>NUCLEOTIDE SEQUENCE [LARGE SCALE GENOMIC DNA]</scope>
    <source>
        <strain evidence="1 2">DSM 26048</strain>
    </source>
</reference>
<evidence type="ECO:0000313" key="2">
    <source>
        <dbReference type="Proteomes" id="UP001519287"/>
    </source>
</evidence>
<sequence length="40" mass="4591">MSGSYRGGDEIPRKRRGWDEELLFLTMFFITKSAVSSPQP</sequence>
<proteinExistence type="predicted"/>
<evidence type="ECO:0000313" key="1">
    <source>
        <dbReference type="EMBL" id="MBP1994066.1"/>
    </source>
</evidence>
<accession>A0ABS4J4A4</accession>
<keyword evidence="2" id="KW-1185">Reference proteome</keyword>
<gene>
    <name evidence="1" type="ORF">J2Z66_005692</name>
</gene>
<comment type="caution">
    <text evidence="1">The sequence shown here is derived from an EMBL/GenBank/DDBJ whole genome shotgun (WGS) entry which is preliminary data.</text>
</comment>
<dbReference type="EMBL" id="JAGGLB010000023">
    <property type="protein sequence ID" value="MBP1994066.1"/>
    <property type="molecule type" value="Genomic_DNA"/>
</dbReference>
<organism evidence="1 2">
    <name type="scientific">Paenibacillus eucommiae</name>
    <dbReference type="NCBI Taxonomy" id="1355755"/>
    <lineage>
        <taxon>Bacteria</taxon>
        <taxon>Bacillati</taxon>
        <taxon>Bacillota</taxon>
        <taxon>Bacilli</taxon>
        <taxon>Bacillales</taxon>
        <taxon>Paenibacillaceae</taxon>
        <taxon>Paenibacillus</taxon>
    </lineage>
</organism>